<dbReference type="SUPFAM" id="SSF46785">
    <property type="entry name" value="Winged helix' DNA-binding domain"/>
    <property type="match status" value="1"/>
</dbReference>
<keyword evidence="4" id="KW-0804">Transcription</keyword>
<dbReference type="RefSeq" id="WP_087620758.1">
    <property type="nucleotide sequence ID" value="NZ_NEXX01000003.1"/>
</dbReference>
<comment type="similarity">
    <text evidence="1">Belongs to the LysR transcriptional regulatory family.</text>
</comment>
<gene>
    <name evidence="6" type="ORF">CAP51_10775</name>
</gene>
<keyword evidence="7" id="KW-1185">Reference proteome</keyword>
<evidence type="ECO:0000256" key="4">
    <source>
        <dbReference type="ARBA" id="ARBA00023163"/>
    </source>
</evidence>
<dbReference type="GO" id="GO:0003700">
    <property type="term" value="F:DNA-binding transcription factor activity"/>
    <property type="evidence" value="ECO:0007669"/>
    <property type="project" value="InterPro"/>
</dbReference>
<dbReference type="Pfam" id="PF00126">
    <property type="entry name" value="HTH_1"/>
    <property type="match status" value="1"/>
</dbReference>
<dbReference type="Gene3D" id="3.40.190.290">
    <property type="match status" value="1"/>
</dbReference>
<dbReference type="GO" id="GO:0000976">
    <property type="term" value="F:transcription cis-regulatory region binding"/>
    <property type="evidence" value="ECO:0007669"/>
    <property type="project" value="TreeGrafter"/>
</dbReference>
<evidence type="ECO:0000313" key="7">
    <source>
        <dbReference type="Proteomes" id="UP000196536"/>
    </source>
</evidence>
<dbReference type="InterPro" id="IPR005119">
    <property type="entry name" value="LysR_subst-bd"/>
</dbReference>
<dbReference type="Pfam" id="PF03466">
    <property type="entry name" value="LysR_substrate"/>
    <property type="match status" value="1"/>
</dbReference>
<dbReference type="PANTHER" id="PTHR30126">
    <property type="entry name" value="HTH-TYPE TRANSCRIPTIONAL REGULATOR"/>
    <property type="match status" value="1"/>
</dbReference>
<evidence type="ECO:0000313" key="6">
    <source>
        <dbReference type="EMBL" id="OUY07160.1"/>
    </source>
</evidence>
<dbReference type="PANTHER" id="PTHR30126:SF40">
    <property type="entry name" value="HTH-TYPE TRANSCRIPTIONAL REGULATOR GLTR"/>
    <property type="match status" value="1"/>
</dbReference>
<evidence type="ECO:0000259" key="5">
    <source>
        <dbReference type="PROSITE" id="PS50931"/>
    </source>
</evidence>
<keyword evidence="3" id="KW-0238">DNA-binding</keyword>
<dbReference type="InterPro" id="IPR036388">
    <property type="entry name" value="WH-like_DNA-bd_sf"/>
</dbReference>
<dbReference type="AlphaFoldDB" id="A0A1Z9YY86"/>
<dbReference type="EMBL" id="NEXX01000003">
    <property type="protein sequence ID" value="OUY07160.1"/>
    <property type="molecule type" value="Genomic_DNA"/>
</dbReference>
<dbReference type="SUPFAM" id="SSF53850">
    <property type="entry name" value="Periplasmic binding protein-like II"/>
    <property type="match status" value="1"/>
</dbReference>
<name>A0A1Z9YY86_9GAMM</name>
<dbReference type="Gene3D" id="1.10.10.10">
    <property type="entry name" value="Winged helix-like DNA-binding domain superfamily/Winged helix DNA-binding domain"/>
    <property type="match status" value="1"/>
</dbReference>
<dbReference type="InterPro" id="IPR036390">
    <property type="entry name" value="WH_DNA-bd_sf"/>
</dbReference>
<evidence type="ECO:0000256" key="2">
    <source>
        <dbReference type="ARBA" id="ARBA00023015"/>
    </source>
</evidence>
<proteinExistence type="inferred from homology"/>
<organism evidence="6 7">
    <name type="scientific">Acinetobacter populi</name>
    <dbReference type="NCBI Taxonomy" id="1582270"/>
    <lineage>
        <taxon>Bacteria</taxon>
        <taxon>Pseudomonadati</taxon>
        <taxon>Pseudomonadota</taxon>
        <taxon>Gammaproteobacteria</taxon>
        <taxon>Moraxellales</taxon>
        <taxon>Moraxellaceae</taxon>
        <taxon>Acinetobacter</taxon>
    </lineage>
</organism>
<dbReference type="FunFam" id="1.10.10.10:FF:000001">
    <property type="entry name" value="LysR family transcriptional regulator"/>
    <property type="match status" value="1"/>
</dbReference>
<dbReference type="OrthoDB" id="464481at2"/>
<comment type="caution">
    <text evidence="6">The sequence shown here is derived from an EMBL/GenBank/DDBJ whole genome shotgun (WGS) entry which is preliminary data.</text>
</comment>
<dbReference type="Proteomes" id="UP000196536">
    <property type="component" value="Unassembled WGS sequence"/>
</dbReference>
<dbReference type="PROSITE" id="PS50931">
    <property type="entry name" value="HTH_LYSR"/>
    <property type="match status" value="1"/>
</dbReference>
<feature type="domain" description="HTH lysR-type" evidence="5">
    <location>
        <begin position="1"/>
        <end position="58"/>
    </location>
</feature>
<sequence>MKLSQLRMFKMVADEGSIIRASEVLHCVPSNITTRIKRLEEELDVTLFIRQGRGLILSPSGSIFLDYANQILSLCEQARQALKPSAMPSGPLKIAAIESSATARLPKLLSHYHQHYPAVHMQFRTGTWSQLVSDVVNHQLDGAIIAVNPAHPQLECLAIYQEDLVLIASSTLGEIQRPQDLIGKNILMWPEGCPYRTALEHWLAQYHITVPITSIASYGTILGCVSAGAGISLVPKGIFEQFKQSGSIKGYSFEELAAVQNYFIWHKNTGLHQARDAFVDLLQQTFYT</sequence>
<protein>
    <submittedName>
        <fullName evidence="6">LysR family transcriptional regulator</fullName>
    </submittedName>
</protein>
<accession>A0A1Z9YY86</accession>
<evidence type="ECO:0000256" key="1">
    <source>
        <dbReference type="ARBA" id="ARBA00009437"/>
    </source>
</evidence>
<keyword evidence="2" id="KW-0805">Transcription regulation</keyword>
<dbReference type="InterPro" id="IPR000847">
    <property type="entry name" value="LysR_HTH_N"/>
</dbReference>
<reference evidence="6 7" key="1">
    <citation type="submission" date="2017-05" db="EMBL/GenBank/DDBJ databases">
        <title>Acinetobacter populi ANC 5415 (= PBJ7), whole genome shotgun sequencing project.</title>
        <authorList>
            <person name="Nemec A."/>
            <person name="Radolfova-Krizova L."/>
        </authorList>
    </citation>
    <scope>NUCLEOTIDE SEQUENCE [LARGE SCALE GENOMIC DNA]</scope>
    <source>
        <strain evidence="6 7">PBJ7</strain>
    </source>
</reference>
<evidence type="ECO:0000256" key="3">
    <source>
        <dbReference type="ARBA" id="ARBA00023125"/>
    </source>
</evidence>